<keyword evidence="2" id="KW-1185">Reference proteome</keyword>
<dbReference type="EMBL" id="SRYG01000009">
    <property type="protein sequence ID" value="TGY66168.1"/>
    <property type="molecule type" value="Genomic_DNA"/>
</dbReference>
<gene>
    <name evidence="1" type="ORF">E5336_05780</name>
</gene>
<evidence type="ECO:0000313" key="1">
    <source>
        <dbReference type="EMBL" id="TGY66168.1"/>
    </source>
</evidence>
<organism evidence="1 2">
    <name type="scientific">Dubosiella muris</name>
    <dbReference type="NCBI Taxonomy" id="3038133"/>
    <lineage>
        <taxon>Bacteria</taxon>
        <taxon>Bacillati</taxon>
        <taxon>Bacillota</taxon>
        <taxon>Erysipelotrichia</taxon>
        <taxon>Erysipelotrichales</taxon>
        <taxon>Erysipelotrichaceae</taxon>
        <taxon>Dubosiella</taxon>
    </lineage>
</organism>
<accession>A0AC61R898</accession>
<name>A0AC61R898_9FIRM</name>
<sequence length="278" mass="31634">MDRKWVRNGFLFFLCGWLALAGCAASPKEQASLFSWNPGEVDPSAWPELEVVLEERGISAVYQQMEFNDFAAVERFVAFLSARDVQTYALMGEVDWSFAEYEQPMRASIQAAATYNKDQKEKLAGVVLDVEPYLSTAWKTDPRGVFAQYLKNMESAYRLCEENGLELLLCIPYHFDQTVGTTLLDSLIQNACDGIIVMNYNRRDEIGQIQTEVELARKDRKSVTNAYEFLPAGEHGLTKNNTYAQEDASVLEASRQKLKEAYPTIRFAYHCLEALKER</sequence>
<dbReference type="Proteomes" id="UP000308836">
    <property type="component" value="Unassembled WGS sequence"/>
</dbReference>
<protein>
    <submittedName>
        <fullName evidence="1">Uncharacterized protein</fullName>
    </submittedName>
</protein>
<reference evidence="1" key="1">
    <citation type="submission" date="2019-04" db="EMBL/GenBank/DDBJ databases">
        <title>Microbes associate with the intestines of laboratory mice.</title>
        <authorList>
            <person name="Navarre W."/>
            <person name="Wong E."/>
            <person name="Huang K."/>
            <person name="Tropini C."/>
            <person name="Ng K."/>
            <person name="Yu B."/>
        </authorList>
    </citation>
    <scope>NUCLEOTIDE SEQUENCE</scope>
    <source>
        <strain evidence="1">NM09_H32</strain>
    </source>
</reference>
<evidence type="ECO:0000313" key="2">
    <source>
        <dbReference type="Proteomes" id="UP000308836"/>
    </source>
</evidence>
<proteinExistence type="predicted"/>
<comment type="caution">
    <text evidence="1">The sequence shown here is derived from an EMBL/GenBank/DDBJ whole genome shotgun (WGS) entry which is preliminary data.</text>
</comment>